<keyword evidence="3" id="KW-1185">Reference proteome</keyword>
<feature type="region of interest" description="Disordered" evidence="1">
    <location>
        <begin position="127"/>
        <end position="149"/>
    </location>
</feature>
<dbReference type="Gene3D" id="1.25.10.10">
    <property type="entry name" value="Leucine-rich Repeat Variant"/>
    <property type="match status" value="2"/>
</dbReference>
<evidence type="ECO:0000313" key="3">
    <source>
        <dbReference type="Proteomes" id="UP001255856"/>
    </source>
</evidence>
<proteinExistence type="predicted"/>
<dbReference type="SUPFAM" id="SSF48371">
    <property type="entry name" value="ARM repeat"/>
    <property type="match status" value="1"/>
</dbReference>
<dbReference type="AlphaFoldDB" id="A0AAD9ID94"/>
<evidence type="ECO:0008006" key="4">
    <source>
        <dbReference type="Google" id="ProtNLM"/>
    </source>
</evidence>
<evidence type="ECO:0000313" key="2">
    <source>
        <dbReference type="EMBL" id="KAK2075876.1"/>
    </source>
</evidence>
<feature type="region of interest" description="Disordered" evidence="1">
    <location>
        <begin position="230"/>
        <end position="268"/>
    </location>
</feature>
<reference evidence="2" key="1">
    <citation type="submission" date="2021-01" db="EMBL/GenBank/DDBJ databases">
        <authorList>
            <person name="Eckstrom K.M.E."/>
        </authorList>
    </citation>
    <scope>NUCLEOTIDE SEQUENCE</scope>
    <source>
        <strain evidence="2">UVCC 0001</strain>
    </source>
</reference>
<evidence type="ECO:0000256" key="1">
    <source>
        <dbReference type="SAM" id="MobiDB-lite"/>
    </source>
</evidence>
<dbReference type="Proteomes" id="UP001255856">
    <property type="component" value="Unassembled WGS sequence"/>
</dbReference>
<protein>
    <recommendedName>
        <fullName evidence="4">TOG domain-containing protein</fullName>
    </recommendedName>
</protein>
<name>A0AAD9ID94_PROWI</name>
<comment type="caution">
    <text evidence="2">The sequence shown here is derived from an EMBL/GenBank/DDBJ whole genome shotgun (WGS) entry which is preliminary data.</text>
</comment>
<sequence>MAAMATSMGVVIEGAELAVQAILENCCSLAFLSAVAGVVTSDKNPRLRRAATAHLLAAARQMEGGSVPEGAAGILQPAALAAVADAGEDTRRLGRDLFAWATAYTSSSEPEPPVVRDRVRAPLAGLVSGPQRVAPRHQPDLAAPGGSISGACSRENVDVNVLRSSPQKVPSGFAGGSREAQGAEHQAPGATAEEHRATLPGTAFKSRGRRSIGGNALRVALARSASLDSHLEAPTPLPRPPDAPLSARTAPVERGGVDESGQARALTSSPAELGASLVPASIVEPLLRPGLGWEARSAHLICLAEALTERARATDSRGRALDKRLLDVLCASAADVHARVACAGLGALAAALDAAFALPDACLDGAVAVTFHRLVDVKDAVRQAAGQCLARLMDLPDTDLLCLAMAKLLGPQRPPRVRARVLAHLLDAHARLAGSSALGPGAQSLLGRVASQLAERHAELRHPAAKLLARWAARPDARHLLMDLARGTGDAAAKRALLEALGTDADLAEEVQNAHSR</sequence>
<feature type="region of interest" description="Disordered" evidence="1">
    <location>
        <begin position="164"/>
        <end position="210"/>
    </location>
</feature>
<dbReference type="InterPro" id="IPR011989">
    <property type="entry name" value="ARM-like"/>
</dbReference>
<dbReference type="InterPro" id="IPR016024">
    <property type="entry name" value="ARM-type_fold"/>
</dbReference>
<gene>
    <name evidence="2" type="ORF">QBZ16_001618</name>
</gene>
<organism evidence="2 3">
    <name type="scientific">Prototheca wickerhamii</name>
    <dbReference type="NCBI Taxonomy" id="3111"/>
    <lineage>
        <taxon>Eukaryota</taxon>
        <taxon>Viridiplantae</taxon>
        <taxon>Chlorophyta</taxon>
        <taxon>core chlorophytes</taxon>
        <taxon>Trebouxiophyceae</taxon>
        <taxon>Chlorellales</taxon>
        <taxon>Chlorellaceae</taxon>
        <taxon>Prototheca</taxon>
    </lineage>
</organism>
<accession>A0AAD9ID94</accession>
<dbReference type="EMBL" id="JASFZW010000013">
    <property type="protein sequence ID" value="KAK2075876.1"/>
    <property type="molecule type" value="Genomic_DNA"/>
</dbReference>